<evidence type="ECO:0000313" key="2">
    <source>
        <dbReference type="Proteomes" id="UP000602198"/>
    </source>
</evidence>
<name>A0ABS1MF78_9NOCA</name>
<organism evidence="1 2">
    <name type="scientific">Nocardia acididurans</name>
    <dbReference type="NCBI Taxonomy" id="2802282"/>
    <lineage>
        <taxon>Bacteria</taxon>
        <taxon>Bacillati</taxon>
        <taxon>Actinomycetota</taxon>
        <taxon>Actinomycetes</taxon>
        <taxon>Mycobacteriales</taxon>
        <taxon>Nocardiaceae</taxon>
        <taxon>Nocardia</taxon>
    </lineage>
</organism>
<dbReference type="Proteomes" id="UP000602198">
    <property type="component" value="Unassembled WGS sequence"/>
</dbReference>
<dbReference type="EMBL" id="JAERRJ010000015">
    <property type="protein sequence ID" value="MBL1079277.1"/>
    <property type="molecule type" value="Genomic_DNA"/>
</dbReference>
<reference evidence="1 2" key="1">
    <citation type="submission" date="2021-01" db="EMBL/GenBank/DDBJ databases">
        <title>WGS of actinomycetes isolated from Thailand.</title>
        <authorList>
            <person name="Thawai C."/>
        </authorList>
    </citation>
    <scope>NUCLEOTIDE SEQUENCE [LARGE SCALE GENOMIC DNA]</scope>
    <source>
        <strain evidence="1 2">LPG 2</strain>
    </source>
</reference>
<proteinExistence type="predicted"/>
<gene>
    <name evidence="1" type="ORF">JK358_33210</name>
</gene>
<comment type="caution">
    <text evidence="1">The sequence shown here is derived from an EMBL/GenBank/DDBJ whole genome shotgun (WGS) entry which is preliminary data.</text>
</comment>
<keyword evidence="2" id="KW-1185">Reference proteome</keyword>
<sequence>MPHSRECAEAYVIAALEAKGTATREDFDVPGIVDVSHAITEGWDFEVMERNLFWGIAASYLKS</sequence>
<accession>A0ABS1MF78</accession>
<evidence type="ECO:0000313" key="1">
    <source>
        <dbReference type="EMBL" id="MBL1079277.1"/>
    </source>
</evidence>
<protein>
    <submittedName>
        <fullName evidence="1">Uncharacterized protein</fullName>
    </submittedName>
</protein>
<dbReference type="RefSeq" id="WP_201955311.1">
    <property type="nucleotide sequence ID" value="NZ_JAERRJ010000015.1"/>
</dbReference>